<name>A0AA48HVD4_9ALTE</name>
<accession>A0AA48HVD4</accession>
<evidence type="ECO:0008006" key="3">
    <source>
        <dbReference type="Google" id="ProtNLM"/>
    </source>
</evidence>
<evidence type="ECO:0000313" key="2">
    <source>
        <dbReference type="Proteomes" id="UP001333710"/>
    </source>
</evidence>
<dbReference type="EMBL" id="AP027272">
    <property type="protein sequence ID" value="BDX08669.1"/>
    <property type="molecule type" value="Genomic_DNA"/>
</dbReference>
<proteinExistence type="predicted"/>
<dbReference type="Proteomes" id="UP001333710">
    <property type="component" value="Chromosome"/>
</dbReference>
<protein>
    <recommendedName>
        <fullName evidence="3">Transporter</fullName>
    </recommendedName>
</protein>
<dbReference type="KEGG" id="pmaw:MACH26_41900"/>
<reference evidence="1" key="1">
    <citation type="submission" date="2023-01" db="EMBL/GenBank/DDBJ databases">
        <title>Complete genome sequence of Planctobacterium marinum strain Dej080120_11.</title>
        <authorList>
            <person name="Ueki S."/>
            <person name="Maruyama F."/>
        </authorList>
    </citation>
    <scope>NUCLEOTIDE SEQUENCE</scope>
    <source>
        <strain evidence="1">Dej080120_11</strain>
    </source>
</reference>
<keyword evidence="2" id="KW-1185">Reference proteome</keyword>
<evidence type="ECO:0000313" key="1">
    <source>
        <dbReference type="EMBL" id="BDX08669.1"/>
    </source>
</evidence>
<dbReference type="AlphaFoldDB" id="A0AA48HVD4"/>
<organism evidence="1 2">
    <name type="scientific">Planctobacterium marinum</name>
    <dbReference type="NCBI Taxonomy" id="1631968"/>
    <lineage>
        <taxon>Bacteria</taxon>
        <taxon>Pseudomonadati</taxon>
        <taxon>Pseudomonadota</taxon>
        <taxon>Gammaproteobacteria</taxon>
        <taxon>Alteromonadales</taxon>
        <taxon>Alteromonadaceae</taxon>
        <taxon>Planctobacterium</taxon>
    </lineage>
</organism>
<sequence length="319" mass="35915">MSLQELFSASTEDAEPNSQNWTWSLRYQQAEFDGYLKGADKLSLDEVLFTPGAEPRTDSNFPVVPTVITQRASILGIQYQWRPEWQFNLVLPYIQQETDHISAVPGYETFLLKSHGPGDLSLGARYVLAQQLSHQWALQVKLSIPTGSIDERGDTPRAPGDQQLPYTMQLGSGTWDIPLTLSYQSLTEHQFEVDLSATIRTGKNDRDYRLGNRYSVKGKYRYQNNESLHTILGLEYVHSQSIQGADTALLVAQTNPYPASITNPDLYGGKKLLASIGIRWRFSDAYSLGLEMAKPLYQYLNGPQPKENWRAGIAFSSSR</sequence>
<gene>
    <name evidence="1" type="ORF">MACH26_41900</name>
</gene>